<dbReference type="FunFam" id="3.40.50.720:FF:000084">
    <property type="entry name" value="Short-chain dehydrogenase reductase"/>
    <property type="match status" value="1"/>
</dbReference>
<dbReference type="PANTHER" id="PTHR24321">
    <property type="entry name" value="DEHYDROGENASES, SHORT CHAIN"/>
    <property type="match status" value="1"/>
</dbReference>
<proteinExistence type="inferred from homology"/>
<keyword evidence="4" id="KW-1185">Reference proteome</keyword>
<dbReference type="AlphaFoldDB" id="A0A1X1UGW8"/>
<evidence type="ECO:0000313" key="3">
    <source>
        <dbReference type="EMBL" id="ORV56062.1"/>
    </source>
</evidence>
<dbReference type="EMBL" id="LQOV01000006">
    <property type="protein sequence ID" value="ORV56062.1"/>
    <property type="molecule type" value="Genomic_DNA"/>
</dbReference>
<protein>
    <submittedName>
        <fullName evidence="3">Short-chain dehydrogenase</fullName>
    </submittedName>
</protein>
<evidence type="ECO:0000313" key="4">
    <source>
        <dbReference type="Proteomes" id="UP000193010"/>
    </source>
</evidence>
<organism evidence="3 4">
    <name type="scientific">Mycobacterium florentinum</name>
    <dbReference type="NCBI Taxonomy" id="292462"/>
    <lineage>
        <taxon>Bacteria</taxon>
        <taxon>Bacillati</taxon>
        <taxon>Actinomycetota</taxon>
        <taxon>Actinomycetes</taxon>
        <taxon>Mycobacteriales</taxon>
        <taxon>Mycobacteriaceae</taxon>
        <taxon>Mycobacterium</taxon>
        <taxon>Mycobacterium simiae complex</taxon>
    </lineage>
</organism>
<gene>
    <name evidence="3" type="ORF">AWC05_13050</name>
</gene>
<dbReference type="GO" id="GO:0016491">
    <property type="term" value="F:oxidoreductase activity"/>
    <property type="evidence" value="ECO:0007669"/>
    <property type="project" value="UniProtKB-KW"/>
</dbReference>
<dbReference type="Gene3D" id="3.40.50.720">
    <property type="entry name" value="NAD(P)-binding Rossmann-like Domain"/>
    <property type="match status" value="1"/>
</dbReference>
<comment type="similarity">
    <text evidence="1">Belongs to the short-chain dehydrogenases/reductases (SDR) family.</text>
</comment>
<dbReference type="InterPro" id="IPR036291">
    <property type="entry name" value="NAD(P)-bd_dom_sf"/>
</dbReference>
<dbReference type="Pfam" id="PF13561">
    <property type="entry name" value="adh_short_C2"/>
    <property type="match status" value="1"/>
</dbReference>
<keyword evidence="2" id="KW-0560">Oxidoreductase</keyword>
<dbReference type="PRINTS" id="PR00081">
    <property type="entry name" value="GDHRDH"/>
</dbReference>
<comment type="caution">
    <text evidence="3">The sequence shown here is derived from an EMBL/GenBank/DDBJ whole genome shotgun (WGS) entry which is preliminary data.</text>
</comment>
<dbReference type="SUPFAM" id="SSF51735">
    <property type="entry name" value="NAD(P)-binding Rossmann-fold domains"/>
    <property type="match status" value="1"/>
</dbReference>
<dbReference type="PRINTS" id="PR00080">
    <property type="entry name" value="SDRFAMILY"/>
</dbReference>
<name>A0A1X1UGW8_MYCFL</name>
<dbReference type="PROSITE" id="PS00061">
    <property type="entry name" value="ADH_SHORT"/>
    <property type="match status" value="1"/>
</dbReference>
<accession>A0A1X1UGW8</accession>
<dbReference type="STRING" id="292462.AWC05_13050"/>
<sequence length="262" mass="26591">MGRFARRLEGKVAIVTGAGSGIGWAAAGRFADEGARVVCADISGQENDIADRLGDVAVPVRVDVTNAADVARMVATAVDRFGRLDVLLNNAGFGGPHVALADTDEALFDKILAINLKGVFLGMKYAIPAMLDTGGGSIVNTASASGLVGWKGLSSYAAAKAAVVQMTKSAALDYAKTNVRINAICPGMTYTGLAGAKPDDEVPPGGYLPTPMARWGEPAELAAAALFLASDEASFVTGAALAVDGGYSASGPMLGGARKVRS</sequence>
<reference evidence="3 4" key="1">
    <citation type="submission" date="2016-01" db="EMBL/GenBank/DDBJ databases">
        <title>The new phylogeny of the genus Mycobacterium.</title>
        <authorList>
            <person name="Tarcisio F."/>
            <person name="Conor M."/>
            <person name="Antonella G."/>
            <person name="Elisabetta G."/>
            <person name="Giulia F.S."/>
            <person name="Sara T."/>
            <person name="Anna F."/>
            <person name="Clotilde B."/>
            <person name="Roberto B."/>
            <person name="Veronica D.S."/>
            <person name="Fabio R."/>
            <person name="Monica P."/>
            <person name="Olivier J."/>
            <person name="Enrico T."/>
            <person name="Nicola S."/>
        </authorList>
    </citation>
    <scope>NUCLEOTIDE SEQUENCE [LARGE SCALE GENOMIC DNA]</scope>
    <source>
        <strain evidence="3 4">DSM 44852</strain>
    </source>
</reference>
<dbReference type="PANTHER" id="PTHR24321:SF8">
    <property type="entry name" value="ESTRADIOL 17-BETA-DEHYDROGENASE 8-RELATED"/>
    <property type="match status" value="1"/>
</dbReference>
<dbReference type="InterPro" id="IPR020904">
    <property type="entry name" value="Sc_DH/Rdtase_CS"/>
</dbReference>
<dbReference type="InterPro" id="IPR002347">
    <property type="entry name" value="SDR_fam"/>
</dbReference>
<dbReference type="OrthoDB" id="7064009at2"/>
<dbReference type="NCBIfam" id="NF005559">
    <property type="entry name" value="PRK07231.1"/>
    <property type="match status" value="1"/>
</dbReference>
<evidence type="ECO:0000256" key="1">
    <source>
        <dbReference type="ARBA" id="ARBA00006484"/>
    </source>
</evidence>
<evidence type="ECO:0000256" key="2">
    <source>
        <dbReference type="ARBA" id="ARBA00023002"/>
    </source>
</evidence>
<dbReference type="Proteomes" id="UP000193010">
    <property type="component" value="Unassembled WGS sequence"/>
</dbReference>
<dbReference type="RefSeq" id="WP_085220541.1">
    <property type="nucleotide sequence ID" value="NZ_AP022576.1"/>
</dbReference>